<accession>A0A949K2J9</accession>
<dbReference type="SUPFAM" id="SSF46785">
    <property type="entry name" value="Winged helix' DNA-binding domain"/>
    <property type="match status" value="1"/>
</dbReference>
<dbReference type="GO" id="GO:0045892">
    <property type="term" value="P:negative regulation of DNA-templated transcription"/>
    <property type="evidence" value="ECO:0007669"/>
    <property type="project" value="InterPro"/>
</dbReference>
<dbReference type="PIRSF" id="PIRSF019455">
    <property type="entry name" value="CopR_AtkY"/>
    <property type="match status" value="1"/>
</dbReference>
<evidence type="ECO:0000256" key="3">
    <source>
        <dbReference type="ARBA" id="ARBA00023125"/>
    </source>
</evidence>
<dbReference type="GO" id="GO:0003677">
    <property type="term" value="F:DNA binding"/>
    <property type="evidence" value="ECO:0007669"/>
    <property type="project" value="UniProtKB-KW"/>
</dbReference>
<dbReference type="InterPro" id="IPR036388">
    <property type="entry name" value="WH-like_DNA-bd_sf"/>
</dbReference>
<dbReference type="RefSeq" id="WP_238722039.1">
    <property type="nucleotide sequence ID" value="NZ_JAHQCW010000021.1"/>
</dbReference>
<comment type="caution">
    <text evidence="5">The sequence shown here is derived from an EMBL/GenBank/DDBJ whole genome shotgun (WGS) entry which is preliminary data.</text>
</comment>
<evidence type="ECO:0000256" key="1">
    <source>
        <dbReference type="ARBA" id="ARBA00011046"/>
    </source>
</evidence>
<gene>
    <name evidence="5" type="ORF">KTH89_13355</name>
</gene>
<organism evidence="5 6">
    <name type="scientific">Diplocloster agilis</name>
    <dbReference type="NCBI Taxonomy" id="2850323"/>
    <lineage>
        <taxon>Bacteria</taxon>
        <taxon>Bacillati</taxon>
        <taxon>Bacillota</taxon>
        <taxon>Clostridia</taxon>
        <taxon>Lachnospirales</taxon>
        <taxon>Lachnospiraceae</taxon>
        <taxon>Diplocloster</taxon>
    </lineage>
</organism>
<name>A0A949K2J9_9FIRM</name>
<sequence length="125" mass="14624">MEIPKIFDSEYRLACIVWDREPVTTSELVKLCAEKLEWKRTTTYTVLKRLCDRGIFQVENSVVTSRIPKEEIQRQESEQFVKRTFGGSLPLFLAAFLKDRPLSEEEVREIRKLIEDKNGGRADET</sequence>
<evidence type="ECO:0000313" key="6">
    <source>
        <dbReference type="Proteomes" id="UP000712157"/>
    </source>
</evidence>
<keyword evidence="3" id="KW-0238">DNA-binding</keyword>
<dbReference type="Proteomes" id="UP000712157">
    <property type="component" value="Unassembled WGS sequence"/>
</dbReference>
<keyword evidence="4" id="KW-0804">Transcription</keyword>
<keyword evidence="6" id="KW-1185">Reference proteome</keyword>
<proteinExistence type="inferred from homology"/>
<protein>
    <submittedName>
        <fullName evidence="5">BlaI/MecI/CopY family transcriptional regulator</fullName>
    </submittedName>
</protein>
<evidence type="ECO:0000256" key="4">
    <source>
        <dbReference type="ARBA" id="ARBA00023163"/>
    </source>
</evidence>
<dbReference type="InterPro" id="IPR036390">
    <property type="entry name" value="WH_DNA-bd_sf"/>
</dbReference>
<dbReference type="EMBL" id="JAHQCW010000021">
    <property type="protein sequence ID" value="MBU9737530.1"/>
    <property type="molecule type" value="Genomic_DNA"/>
</dbReference>
<dbReference type="Pfam" id="PF03965">
    <property type="entry name" value="Penicillinase_R"/>
    <property type="match status" value="1"/>
</dbReference>
<dbReference type="Gene3D" id="1.10.4040.10">
    <property type="entry name" value="Penicillinase repressor domain"/>
    <property type="match status" value="1"/>
</dbReference>
<keyword evidence="2" id="KW-0805">Transcription regulation</keyword>
<evidence type="ECO:0000256" key="2">
    <source>
        <dbReference type="ARBA" id="ARBA00023015"/>
    </source>
</evidence>
<dbReference type="Gene3D" id="1.10.10.10">
    <property type="entry name" value="Winged helix-like DNA-binding domain superfamily/Winged helix DNA-binding domain"/>
    <property type="match status" value="1"/>
</dbReference>
<dbReference type="InterPro" id="IPR005650">
    <property type="entry name" value="BlaI_family"/>
</dbReference>
<comment type="similarity">
    <text evidence="1">Belongs to the BlaI transcriptional regulatory family.</text>
</comment>
<reference evidence="5" key="1">
    <citation type="submission" date="2021-06" db="EMBL/GenBank/DDBJ databases">
        <title>Description of novel taxa of the family Lachnospiraceae.</title>
        <authorList>
            <person name="Chaplin A.V."/>
            <person name="Sokolova S.R."/>
            <person name="Pikina A.P."/>
            <person name="Korzhanova M."/>
            <person name="Belova V."/>
            <person name="Korostin D."/>
            <person name="Efimov B.A."/>
        </authorList>
    </citation>
    <scope>NUCLEOTIDE SEQUENCE</scope>
    <source>
        <strain evidence="5">ASD5720</strain>
    </source>
</reference>
<dbReference type="AlphaFoldDB" id="A0A949K2J9"/>
<evidence type="ECO:0000313" key="5">
    <source>
        <dbReference type="EMBL" id="MBU9737530.1"/>
    </source>
</evidence>